<evidence type="ECO:0000259" key="9">
    <source>
        <dbReference type="Pfam" id="PF02518"/>
    </source>
</evidence>
<reference evidence="12" key="1">
    <citation type="journal article" date="2011" name="J. Bacteriol.">
        <title>Genome sequences of eight morphologically diverse alphaproteobacteria.</title>
        <authorList>
            <consortium name="US DOE Joint Genome Institute"/>
            <person name="Brown P.J."/>
            <person name="Kysela D.T."/>
            <person name="Buechlein A."/>
            <person name="Hemmerich C."/>
            <person name="Brun Y.V."/>
        </authorList>
    </citation>
    <scope>NUCLEOTIDE SEQUENCE [LARGE SCALE GENOMIC DNA]</scope>
    <source>
        <strain evidence="12">ATCC 15264 / DSM 4735 / LMG 14903 / NBRC 16000 / CB 81</strain>
    </source>
</reference>
<feature type="region of interest" description="Disordered" evidence="8">
    <location>
        <begin position="566"/>
        <end position="591"/>
    </location>
</feature>
<evidence type="ECO:0000313" key="11">
    <source>
        <dbReference type="EMBL" id="ADK99478.1"/>
    </source>
</evidence>
<dbReference type="GO" id="GO:0004673">
    <property type="term" value="F:protein histidine kinase activity"/>
    <property type="evidence" value="ECO:0007669"/>
    <property type="project" value="UniProtKB-EC"/>
</dbReference>
<dbReference type="STRING" id="633149.Bresu_0164"/>
<keyword evidence="7" id="KW-0067">ATP-binding</keyword>
<evidence type="ECO:0000256" key="1">
    <source>
        <dbReference type="ARBA" id="ARBA00000085"/>
    </source>
</evidence>
<dbReference type="InterPro" id="IPR003594">
    <property type="entry name" value="HATPase_dom"/>
</dbReference>
<evidence type="ECO:0000256" key="2">
    <source>
        <dbReference type="ARBA" id="ARBA00012438"/>
    </source>
</evidence>
<evidence type="ECO:0000256" key="6">
    <source>
        <dbReference type="ARBA" id="ARBA00022777"/>
    </source>
</evidence>
<dbReference type="HOGENOM" id="CLU_024378_1_0_5"/>
<keyword evidence="6 11" id="KW-0418">Kinase</keyword>
<evidence type="ECO:0000256" key="5">
    <source>
        <dbReference type="ARBA" id="ARBA00022741"/>
    </source>
</evidence>
<dbReference type="Pfam" id="PF07568">
    <property type="entry name" value="HisKA_2"/>
    <property type="match status" value="1"/>
</dbReference>
<dbReference type="GO" id="GO:0005524">
    <property type="term" value="F:ATP binding"/>
    <property type="evidence" value="ECO:0007669"/>
    <property type="project" value="UniProtKB-KW"/>
</dbReference>
<dbReference type="EMBL" id="CP002102">
    <property type="protein sequence ID" value="ADK99478.1"/>
    <property type="molecule type" value="Genomic_DNA"/>
</dbReference>
<proteinExistence type="predicted"/>
<gene>
    <name evidence="11" type="ordered locus">Bresu_0164</name>
</gene>
<dbReference type="AlphaFoldDB" id="D9QIH6"/>
<dbReference type="Gene3D" id="3.30.565.10">
    <property type="entry name" value="Histidine kinase-like ATPase, C-terminal domain"/>
    <property type="match status" value="1"/>
</dbReference>
<evidence type="ECO:0000256" key="4">
    <source>
        <dbReference type="ARBA" id="ARBA00022679"/>
    </source>
</evidence>
<organism evidence="11 12">
    <name type="scientific">Brevundimonas subvibrioides (strain ATCC 15264 / DSM 4735 / LMG 14903 / NBRC 16000 / CB 81)</name>
    <name type="common">Caulobacter subvibrioides</name>
    <dbReference type="NCBI Taxonomy" id="633149"/>
    <lineage>
        <taxon>Bacteria</taxon>
        <taxon>Pseudomonadati</taxon>
        <taxon>Pseudomonadota</taxon>
        <taxon>Alphaproteobacteria</taxon>
        <taxon>Caulobacterales</taxon>
        <taxon>Caulobacteraceae</taxon>
        <taxon>Brevundimonas</taxon>
    </lineage>
</organism>
<evidence type="ECO:0000256" key="3">
    <source>
        <dbReference type="ARBA" id="ARBA00022553"/>
    </source>
</evidence>
<dbReference type="PANTHER" id="PTHR41523:SF8">
    <property type="entry name" value="ETHYLENE RESPONSE SENSOR PROTEIN"/>
    <property type="match status" value="1"/>
</dbReference>
<feature type="domain" description="Signal transduction histidine kinase subgroup 2 dimerisation and phosphoacceptor" evidence="10">
    <location>
        <begin position="373"/>
        <end position="446"/>
    </location>
</feature>
<dbReference type="Gene3D" id="3.30.450.20">
    <property type="entry name" value="PAS domain"/>
    <property type="match status" value="2"/>
</dbReference>
<dbReference type="Proteomes" id="UP000002696">
    <property type="component" value="Chromosome"/>
</dbReference>
<dbReference type="eggNOG" id="COG3920">
    <property type="taxonomic scope" value="Bacteria"/>
</dbReference>
<evidence type="ECO:0000259" key="10">
    <source>
        <dbReference type="Pfam" id="PF07568"/>
    </source>
</evidence>
<dbReference type="InterPro" id="IPR011495">
    <property type="entry name" value="Sig_transdc_His_kin_sub2_dim/P"/>
</dbReference>
<dbReference type="KEGG" id="bsb:Bresu_0164"/>
<dbReference type="RefSeq" id="WP_013267583.1">
    <property type="nucleotide sequence ID" value="NC_014375.1"/>
</dbReference>
<name>D9QIH6_BRESC</name>
<sequence length="591" mass="63620">MKRFLTRSPRFQGIRFRMGMAMAIALLPILVLGAVQAQDEFRRQSIDRQADLQQAAGRAAMTAKARLDTATVLLEALAPEGNGPACAERLSSLVDRVEGFQALYRVGTGGASVCGGAVEGAAADVDFRDEVWFQRLRRGETITVGQATRAVSFTPALIVGVRWERPRGVFAGAMAAVLPLQDLQPDLADRSLPAGAQAALTDEAGQVLVATDARAFDLRRGETLLGWVERARQGESATFDAWDATGEHRDYAGAALAGRDVYVVVSAPSPGLLSWARLNPIGVLLLPLAAWLTAFAAVMLVSERIVIRWLDYLERIASLYARGRYSVRPVQAANAPSEIRVLASTLDSLADAISTRDGSLNESLAEKDALMREIHHRVKNNLQIISSLLSMQQRALKDEPAKVALGDTRQRISALALIYRTLYQSDDIRHADARDFINELVGQLVAAESGRGPLVTSAIDADSLVVDPDKLAPLALWLVEAVSNAQKHAFAGRGGALQVRFRVHGDTSVLEVEDDGPGPQEEPGKAGVGRTLMGAFAKQLRGEAELIPAPGGGTIARMVFATPEAVRPTDPQDLERSDAVVRPGTLTRTRR</sequence>
<evidence type="ECO:0000313" key="12">
    <source>
        <dbReference type="Proteomes" id="UP000002696"/>
    </source>
</evidence>
<dbReference type="PANTHER" id="PTHR41523">
    <property type="entry name" value="TWO-COMPONENT SYSTEM SENSOR PROTEIN"/>
    <property type="match status" value="1"/>
</dbReference>
<dbReference type="SUPFAM" id="SSF55874">
    <property type="entry name" value="ATPase domain of HSP90 chaperone/DNA topoisomerase II/histidine kinase"/>
    <property type="match status" value="1"/>
</dbReference>
<protein>
    <recommendedName>
        <fullName evidence="2">histidine kinase</fullName>
        <ecNumber evidence="2">2.7.13.3</ecNumber>
    </recommendedName>
</protein>
<keyword evidence="3" id="KW-0597">Phosphoprotein</keyword>
<comment type="catalytic activity">
    <reaction evidence="1">
        <text>ATP + protein L-histidine = ADP + protein N-phospho-L-histidine.</text>
        <dbReference type="EC" id="2.7.13.3"/>
    </reaction>
</comment>
<accession>D9QIH6</accession>
<evidence type="ECO:0000256" key="7">
    <source>
        <dbReference type="ARBA" id="ARBA00022840"/>
    </source>
</evidence>
<dbReference type="BioCyc" id="BSUB633149:G1GM8-163-MONOMER"/>
<keyword evidence="5" id="KW-0547">Nucleotide-binding</keyword>
<feature type="domain" description="Histidine kinase/HSP90-like ATPase" evidence="9">
    <location>
        <begin position="476"/>
        <end position="560"/>
    </location>
</feature>
<keyword evidence="4" id="KW-0808">Transferase</keyword>
<dbReference type="InParanoid" id="D9QIH6"/>
<keyword evidence="12" id="KW-1185">Reference proteome</keyword>
<evidence type="ECO:0000256" key="8">
    <source>
        <dbReference type="SAM" id="MobiDB-lite"/>
    </source>
</evidence>
<dbReference type="Pfam" id="PF02518">
    <property type="entry name" value="HATPase_c"/>
    <property type="match status" value="1"/>
</dbReference>
<dbReference type="InterPro" id="IPR036890">
    <property type="entry name" value="HATPase_C_sf"/>
</dbReference>
<dbReference type="EC" id="2.7.13.3" evidence="2"/>